<dbReference type="InterPro" id="IPR029068">
    <property type="entry name" value="Glyas_Bleomycin-R_OHBP_Dase"/>
</dbReference>
<keyword evidence="2" id="KW-1185">Reference proteome</keyword>
<protein>
    <recommendedName>
        <fullName evidence="3">Glyoxalase-like domain protein</fullName>
    </recommendedName>
</protein>
<dbReference type="EMBL" id="BAABRO010000001">
    <property type="protein sequence ID" value="GAA5504876.1"/>
    <property type="molecule type" value="Genomic_DNA"/>
</dbReference>
<dbReference type="Proteomes" id="UP001416858">
    <property type="component" value="Unassembled WGS sequence"/>
</dbReference>
<dbReference type="Gene3D" id="3.10.180.10">
    <property type="entry name" value="2,3-Dihydroxybiphenyl 1,2-Dioxygenase, domain 1"/>
    <property type="match status" value="1"/>
</dbReference>
<dbReference type="SUPFAM" id="SSF54593">
    <property type="entry name" value="Glyoxalase/Bleomycin resistance protein/Dihydroxybiphenyl dioxygenase"/>
    <property type="match status" value="1"/>
</dbReference>
<comment type="caution">
    <text evidence="1">The sequence shown here is derived from an EMBL/GenBank/DDBJ whole genome shotgun (WGS) entry which is preliminary data.</text>
</comment>
<dbReference type="CDD" id="cd06587">
    <property type="entry name" value="VOC"/>
    <property type="match status" value="1"/>
</dbReference>
<proteinExistence type="predicted"/>
<evidence type="ECO:0000313" key="1">
    <source>
        <dbReference type="EMBL" id="GAA5504876.1"/>
    </source>
</evidence>
<name>A0ABP9VJM1_9BACT</name>
<evidence type="ECO:0008006" key="3">
    <source>
        <dbReference type="Google" id="ProtNLM"/>
    </source>
</evidence>
<gene>
    <name evidence="1" type="ORF">Rcae01_00315</name>
</gene>
<evidence type="ECO:0000313" key="2">
    <source>
        <dbReference type="Proteomes" id="UP001416858"/>
    </source>
</evidence>
<accession>A0ABP9VJM1</accession>
<reference evidence="1 2" key="1">
    <citation type="submission" date="2024-02" db="EMBL/GenBank/DDBJ databases">
        <title>Rhodopirellula caenicola NBRC 110016.</title>
        <authorList>
            <person name="Ichikawa N."/>
            <person name="Katano-Makiyama Y."/>
            <person name="Hidaka K."/>
        </authorList>
    </citation>
    <scope>NUCLEOTIDE SEQUENCE [LARGE SCALE GENOMIC DNA]</scope>
    <source>
        <strain evidence="1 2">NBRC 110016</strain>
    </source>
</reference>
<sequence>MKIAKIFAHVSCSDLAQSSDWYRRLFGRPHDVSPMAALHEWHHGHNTGLQLFLDPAAAGKSTVTFIVSDLDSERQSLADQNLDPGEIEEGDSARLVRLHDPDGNLVVIAQARQN</sequence>
<organism evidence="1 2">
    <name type="scientific">Novipirellula caenicola</name>
    <dbReference type="NCBI Taxonomy" id="1536901"/>
    <lineage>
        <taxon>Bacteria</taxon>
        <taxon>Pseudomonadati</taxon>
        <taxon>Planctomycetota</taxon>
        <taxon>Planctomycetia</taxon>
        <taxon>Pirellulales</taxon>
        <taxon>Pirellulaceae</taxon>
        <taxon>Novipirellula</taxon>
    </lineage>
</organism>